<dbReference type="EMBL" id="NAJN01001897">
    <property type="protein sequence ID" value="TKA60335.1"/>
    <property type="molecule type" value="Genomic_DNA"/>
</dbReference>
<name>A0A4U0WFW7_9PEZI</name>
<feature type="non-terminal residue" evidence="1">
    <location>
        <position position="82"/>
    </location>
</feature>
<reference evidence="1 2" key="1">
    <citation type="submission" date="2017-03" db="EMBL/GenBank/DDBJ databases">
        <title>Genomes of endolithic fungi from Antarctica.</title>
        <authorList>
            <person name="Coleine C."/>
            <person name="Masonjones S."/>
            <person name="Stajich J.E."/>
        </authorList>
    </citation>
    <scope>NUCLEOTIDE SEQUENCE [LARGE SCALE GENOMIC DNA]</scope>
    <source>
        <strain evidence="1 2">CCFEE 5187</strain>
    </source>
</reference>
<accession>A0A4U0WFW7</accession>
<comment type="caution">
    <text evidence="1">The sequence shown here is derived from an EMBL/GenBank/DDBJ whole genome shotgun (WGS) entry which is preliminary data.</text>
</comment>
<evidence type="ECO:0000313" key="1">
    <source>
        <dbReference type="EMBL" id="TKA60335.1"/>
    </source>
</evidence>
<keyword evidence="2" id="KW-1185">Reference proteome</keyword>
<gene>
    <name evidence="1" type="ORF">B0A49_12612</name>
</gene>
<organism evidence="1 2">
    <name type="scientific">Cryomyces minteri</name>
    <dbReference type="NCBI Taxonomy" id="331657"/>
    <lineage>
        <taxon>Eukaryota</taxon>
        <taxon>Fungi</taxon>
        <taxon>Dikarya</taxon>
        <taxon>Ascomycota</taxon>
        <taxon>Pezizomycotina</taxon>
        <taxon>Dothideomycetes</taxon>
        <taxon>Dothideomycetes incertae sedis</taxon>
        <taxon>Cryomyces</taxon>
    </lineage>
</organism>
<protein>
    <submittedName>
        <fullName evidence="1">Uncharacterized protein</fullName>
    </submittedName>
</protein>
<dbReference type="Proteomes" id="UP000308768">
    <property type="component" value="Unassembled WGS sequence"/>
</dbReference>
<dbReference type="AlphaFoldDB" id="A0A4U0WFW7"/>
<evidence type="ECO:0000313" key="2">
    <source>
        <dbReference type="Proteomes" id="UP000308768"/>
    </source>
</evidence>
<sequence length="82" mass="8918">MRQPQLRLLVAFSVITFFTASVLIAVHQTNGNTGKTALRLVADRQWLPGFSQAGDSSSPVAAASQQKNPERLAYATLLNYVN</sequence>
<proteinExistence type="predicted"/>